<feature type="transmembrane region" description="Helical" evidence="1">
    <location>
        <begin position="6"/>
        <end position="29"/>
    </location>
</feature>
<protein>
    <submittedName>
        <fullName evidence="2">Uncharacterized protein</fullName>
    </submittedName>
</protein>
<sequence>MWEQTSQLISFFLVLNSMLLSIIYLFTYFSLGHLDYLVFTYLTYLLFILPSHLISFHFKLVSLPLCLCLCS</sequence>
<dbReference type="Proteomes" id="UP000234585">
    <property type="component" value="Unassembled WGS sequence"/>
</dbReference>
<keyword evidence="1" id="KW-0472">Membrane</keyword>
<keyword evidence="3" id="KW-1185">Reference proteome</keyword>
<feature type="transmembrane region" description="Helical" evidence="1">
    <location>
        <begin position="36"/>
        <end position="54"/>
    </location>
</feature>
<gene>
    <name evidence="2" type="ORF">BDW47DRAFT_103554</name>
</gene>
<accession>A0A2I2FFG7</accession>
<dbReference type="EMBL" id="KZ559130">
    <property type="protein sequence ID" value="PLB39376.1"/>
    <property type="molecule type" value="Genomic_DNA"/>
</dbReference>
<evidence type="ECO:0000256" key="1">
    <source>
        <dbReference type="SAM" id="Phobius"/>
    </source>
</evidence>
<keyword evidence="1" id="KW-1133">Transmembrane helix</keyword>
<keyword evidence="1" id="KW-0812">Transmembrane</keyword>
<organism evidence="2 3">
    <name type="scientific">Aspergillus candidus</name>
    <dbReference type="NCBI Taxonomy" id="41067"/>
    <lineage>
        <taxon>Eukaryota</taxon>
        <taxon>Fungi</taxon>
        <taxon>Dikarya</taxon>
        <taxon>Ascomycota</taxon>
        <taxon>Pezizomycotina</taxon>
        <taxon>Eurotiomycetes</taxon>
        <taxon>Eurotiomycetidae</taxon>
        <taxon>Eurotiales</taxon>
        <taxon>Aspergillaceae</taxon>
        <taxon>Aspergillus</taxon>
        <taxon>Aspergillus subgen. Circumdati</taxon>
    </lineage>
</organism>
<evidence type="ECO:0000313" key="2">
    <source>
        <dbReference type="EMBL" id="PLB39376.1"/>
    </source>
</evidence>
<name>A0A2I2FFG7_ASPCN</name>
<dbReference type="GeneID" id="36519259"/>
<dbReference type="RefSeq" id="XP_024673388.1">
    <property type="nucleotide sequence ID" value="XM_024812099.1"/>
</dbReference>
<dbReference type="AlphaFoldDB" id="A0A2I2FFG7"/>
<proteinExistence type="predicted"/>
<reference evidence="2 3" key="1">
    <citation type="submission" date="2017-12" db="EMBL/GenBank/DDBJ databases">
        <authorList>
            <consortium name="DOE Joint Genome Institute"/>
            <person name="Haridas S."/>
            <person name="Kjaerbolling I."/>
            <person name="Vesth T.C."/>
            <person name="Frisvad J.C."/>
            <person name="Nybo J.L."/>
            <person name="Theobald S."/>
            <person name="Kuo A."/>
            <person name="Bowyer P."/>
            <person name="Matsuda Y."/>
            <person name="Mondo S."/>
            <person name="Lyhne E.K."/>
            <person name="Kogle M.E."/>
            <person name="Clum A."/>
            <person name="Lipzen A."/>
            <person name="Salamov A."/>
            <person name="Ngan C.Y."/>
            <person name="Daum C."/>
            <person name="Chiniquy J."/>
            <person name="Barry K."/>
            <person name="LaButti K."/>
            <person name="Simmons B.A."/>
            <person name="Magnuson J.K."/>
            <person name="Mortensen U.H."/>
            <person name="Larsen T.O."/>
            <person name="Grigoriev I.V."/>
            <person name="Baker S.E."/>
            <person name="Andersen M.R."/>
            <person name="Nordberg H.P."/>
            <person name="Cantor M.N."/>
            <person name="Hua S.X."/>
        </authorList>
    </citation>
    <scope>NUCLEOTIDE SEQUENCE [LARGE SCALE GENOMIC DNA]</scope>
    <source>
        <strain evidence="2 3">CBS 102.13</strain>
    </source>
</reference>
<evidence type="ECO:0000313" key="3">
    <source>
        <dbReference type="Proteomes" id="UP000234585"/>
    </source>
</evidence>